<dbReference type="HOGENOM" id="CLU_172621_1_0_7"/>
<dbReference type="InterPro" id="IPR014880">
    <property type="entry name" value="SoxZ_dom"/>
</dbReference>
<proteinExistence type="predicted"/>
<dbReference type="KEGG" id="tdn:Suden_2057"/>
<accession>Q30NV0</accession>
<dbReference type="AlphaFoldDB" id="Q30NV0"/>
<name>Q30NV0_SULDN</name>
<reference evidence="2 3" key="1">
    <citation type="journal article" date="2008" name="Appl. Environ. Microbiol.">
        <title>Genome of the epsilonproteobacterial chemolithoautotroph Sulfurimonas denitrificans.</title>
        <authorList>
            <person name="Sievert S.M."/>
            <person name="Scott K.M."/>
            <person name="Klotz M.G."/>
            <person name="Chain P.S.G."/>
            <person name="Hauser L.J."/>
            <person name="Hemp J."/>
            <person name="Huegler M."/>
            <person name="Land M."/>
            <person name="Lapidus A."/>
            <person name="Larimer F.W."/>
            <person name="Lucas S."/>
            <person name="Malfatti S.A."/>
            <person name="Meyer F."/>
            <person name="Paulsen I.T."/>
            <person name="Ren Q."/>
            <person name="Simon J."/>
            <person name="Bailey K."/>
            <person name="Diaz E."/>
            <person name="Fitzpatrick K.A."/>
            <person name="Glover B."/>
            <person name="Gwatney N."/>
            <person name="Korajkic A."/>
            <person name="Long A."/>
            <person name="Mobberley J.M."/>
            <person name="Pantry S.N."/>
            <person name="Pazder G."/>
            <person name="Peterson S."/>
            <person name="Quintanilla J.D."/>
            <person name="Sprinkle R."/>
            <person name="Stephens J."/>
            <person name="Thomas P."/>
            <person name="Vaughn R."/>
            <person name="Weber M.J."/>
            <person name="Wooten L.L."/>
        </authorList>
    </citation>
    <scope>NUCLEOTIDE SEQUENCE [LARGE SCALE GENOMIC DNA]</scope>
    <source>
        <strain evidence="3">ATCC 33889 / DSM 1251</strain>
    </source>
</reference>
<organism evidence="2 3">
    <name type="scientific">Sulfurimonas denitrificans (strain ATCC 33889 / DSM 1251)</name>
    <name type="common">Thiomicrospira denitrificans (strain ATCC 33889 / DSM 1251)</name>
    <dbReference type="NCBI Taxonomy" id="326298"/>
    <lineage>
        <taxon>Bacteria</taxon>
        <taxon>Pseudomonadati</taxon>
        <taxon>Campylobacterota</taxon>
        <taxon>Epsilonproteobacteria</taxon>
        <taxon>Campylobacterales</taxon>
        <taxon>Sulfurimonadaceae</taxon>
        <taxon>Sulfurimonas</taxon>
    </lineage>
</organism>
<gene>
    <name evidence="2" type="ordered locus">Suden_2057</name>
</gene>
<dbReference type="NCBIfam" id="TIGR04490">
    <property type="entry name" value="SoxZ_true"/>
    <property type="match status" value="1"/>
</dbReference>
<evidence type="ECO:0000259" key="1">
    <source>
        <dbReference type="Pfam" id="PF08770"/>
    </source>
</evidence>
<sequence length="97" mass="10620">MKIKAKLKKDVTEVKLLLSSPMVGKEEAATKKIAESYITHVTAKVGGKVVWEASTGPFLSKDPYFMFNFKGAKDGDELVIDTIDDKGATETDKVVIK</sequence>
<protein>
    <submittedName>
        <fullName evidence="2">Sulfur compound chelating protein SoxZ</fullName>
    </submittedName>
</protein>
<dbReference type="InterPro" id="IPR030995">
    <property type="entry name" value="SoxZ"/>
</dbReference>
<evidence type="ECO:0000313" key="2">
    <source>
        <dbReference type="EMBL" id="ABB45331.1"/>
    </source>
</evidence>
<dbReference type="Pfam" id="PF08770">
    <property type="entry name" value="SoxZ"/>
    <property type="match status" value="1"/>
</dbReference>
<dbReference type="InterPro" id="IPR013783">
    <property type="entry name" value="Ig-like_fold"/>
</dbReference>
<dbReference type="OrthoDB" id="5344746at2"/>
<evidence type="ECO:0000313" key="3">
    <source>
        <dbReference type="Proteomes" id="UP000002714"/>
    </source>
</evidence>
<dbReference type="SUPFAM" id="SSF81296">
    <property type="entry name" value="E set domains"/>
    <property type="match status" value="1"/>
</dbReference>
<dbReference type="RefSeq" id="WP_011373671.1">
    <property type="nucleotide sequence ID" value="NC_007575.1"/>
</dbReference>
<dbReference type="STRING" id="326298.Suden_2057"/>
<dbReference type="EMBL" id="CP000153">
    <property type="protein sequence ID" value="ABB45331.1"/>
    <property type="molecule type" value="Genomic_DNA"/>
</dbReference>
<dbReference type="eggNOG" id="COG5501">
    <property type="taxonomic scope" value="Bacteria"/>
</dbReference>
<feature type="domain" description="Sulphur oxidation protein SoxZ" evidence="1">
    <location>
        <begin position="3"/>
        <end position="94"/>
    </location>
</feature>
<keyword evidence="3" id="KW-1185">Reference proteome</keyword>
<dbReference type="Proteomes" id="UP000002714">
    <property type="component" value="Chromosome"/>
</dbReference>
<dbReference type="InterPro" id="IPR014756">
    <property type="entry name" value="Ig_E-set"/>
</dbReference>
<dbReference type="Gene3D" id="2.60.40.10">
    <property type="entry name" value="Immunoglobulins"/>
    <property type="match status" value="1"/>
</dbReference>